<dbReference type="SMART" id="SM01014">
    <property type="entry name" value="ARID"/>
    <property type="match status" value="1"/>
</dbReference>
<accession>A0A6V8QMK7</accession>
<keyword evidence="3 8" id="KW-0779">Telomere</keyword>
<dbReference type="Pfam" id="PF11626">
    <property type="entry name" value="Rap1_C"/>
    <property type="match status" value="1"/>
</dbReference>
<dbReference type="InterPro" id="IPR001606">
    <property type="entry name" value="ARID_dom"/>
</dbReference>
<keyword evidence="7 8" id="KW-0539">Nucleus</keyword>
<dbReference type="Gene3D" id="1.10.150.60">
    <property type="entry name" value="ARID DNA-binding domain"/>
    <property type="match status" value="1"/>
</dbReference>
<dbReference type="Pfam" id="PF01388">
    <property type="entry name" value="ARID"/>
    <property type="match status" value="1"/>
</dbReference>
<feature type="domain" description="ARID" evidence="10">
    <location>
        <begin position="254"/>
        <end position="345"/>
    </location>
</feature>
<dbReference type="Gene3D" id="1.10.10.60">
    <property type="entry name" value="Homeodomain-like"/>
    <property type="match status" value="1"/>
</dbReference>
<keyword evidence="2 8" id="KW-0158">Chromosome</keyword>
<dbReference type="Proteomes" id="UP000517252">
    <property type="component" value="Unassembled WGS sequence"/>
</dbReference>
<feature type="compositionally biased region" description="Acidic residues" evidence="9">
    <location>
        <begin position="214"/>
        <end position="245"/>
    </location>
</feature>
<comment type="subcellular location">
    <subcellularLocation>
        <location evidence="8">Nucleus</location>
    </subcellularLocation>
    <subcellularLocation>
        <location evidence="8">Chromosome</location>
        <location evidence="8">Telomere</location>
    </subcellularLocation>
</comment>
<dbReference type="Gene3D" id="1.10.10.2170">
    <property type="match status" value="1"/>
</dbReference>
<evidence type="ECO:0000256" key="7">
    <source>
        <dbReference type="ARBA" id="ARBA00023242"/>
    </source>
</evidence>
<dbReference type="OrthoDB" id="435460at2759"/>
<evidence type="ECO:0000313" key="11">
    <source>
        <dbReference type="EMBL" id="GFP53724.1"/>
    </source>
</evidence>
<evidence type="ECO:0000256" key="8">
    <source>
        <dbReference type="RuleBase" id="RU367107"/>
    </source>
</evidence>
<keyword evidence="5" id="KW-0010">Activator</keyword>
<feature type="region of interest" description="Disordered" evidence="9">
    <location>
        <begin position="530"/>
        <end position="594"/>
    </location>
</feature>
<dbReference type="CDD" id="cd16100">
    <property type="entry name" value="ARID"/>
    <property type="match status" value="1"/>
</dbReference>
<keyword evidence="4" id="KW-0805">Transcription regulation</keyword>
<feature type="compositionally biased region" description="Low complexity" evidence="9">
    <location>
        <begin position="546"/>
        <end position="557"/>
    </location>
</feature>
<gene>
    <name evidence="11" type="ORF">TASIC1_0003010200</name>
</gene>
<dbReference type="SUPFAM" id="SSF46774">
    <property type="entry name" value="ARID-like"/>
    <property type="match status" value="1"/>
</dbReference>
<dbReference type="EMBL" id="BLZH01000003">
    <property type="protein sequence ID" value="GFP53724.1"/>
    <property type="molecule type" value="Genomic_DNA"/>
</dbReference>
<evidence type="ECO:0000256" key="3">
    <source>
        <dbReference type="ARBA" id="ARBA00022895"/>
    </source>
</evidence>
<organism evidence="11 12">
    <name type="scientific">Trichoderma asperellum</name>
    <name type="common">Filamentous fungus</name>
    <dbReference type="NCBI Taxonomy" id="101201"/>
    <lineage>
        <taxon>Eukaryota</taxon>
        <taxon>Fungi</taxon>
        <taxon>Dikarya</taxon>
        <taxon>Ascomycota</taxon>
        <taxon>Pezizomycotina</taxon>
        <taxon>Sordariomycetes</taxon>
        <taxon>Hypocreomycetidae</taxon>
        <taxon>Hypocreales</taxon>
        <taxon>Hypocreaceae</taxon>
        <taxon>Trichoderma</taxon>
    </lineage>
</organism>
<dbReference type="SMART" id="SM00501">
    <property type="entry name" value="BRIGHT"/>
    <property type="match status" value="1"/>
</dbReference>
<evidence type="ECO:0000256" key="6">
    <source>
        <dbReference type="ARBA" id="ARBA00023163"/>
    </source>
</evidence>
<dbReference type="PANTHER" id="PTHR16466:SF6">
    <property type="entry name" value="TELOMERIC REPEAT-BINDING FACTOR 2-INTERACTING PROTEIN 1"/>
    <property type="match status" value="1"/>
</dbReference>
<name>A0A6V8QMK7_TRIAP</name>
<dbReference type="InterPro" id="IPR039595">
    <property type="entry name" value="TE2IP/Rap1"/>
</dbReference>
<dbReference type="SUPFAM" id="SSF46689">
    <property type="entry name" value="Homeodomain-like"/>
    <property type="match status" value="1"/>
</dbReference>
<evidence type="ECO:0000256" key="5">
    <source>
        <dbReference type="ARBA" id="ARBA00023159"/>
    </source>
</evidence>
<feature type="compositionally biased region" description="Polar residues" evidence="9">
    <location>
        <begin position="480"/>
        <end position="495"/>
    </location>
</feature>
<dbReference type="GO" id="GO:0031848">
    <property type="term" value="P:protection from non-homologous end joining at telomere"/>
    <property type="evidence" value="ECO:0007669"/>
    <property type="project" value="TreeGrafter"/>
</dbReference>
<feature type="compositionally biased region" description="Basic and acidic residues" evidence="9">
    <location>
        <begin position="458"/>
        <end position="474"/>
    </location>
</feature>
<dbReference type="InterPro" id="IPR038104">
    <property type="entry name" value="Rap1_C_sf"/>
</dbReference>
<proteinExistence type="inferred from homology"/>
<evidence type="ECO:0000256" key="1">
    <source>
        <dbReference type="ARBA" id="ARBA00010467"/>
    </source>
</evidence>
<feature type="compositionally biased region" description="Polar residues" evidence="9">
    <location>
        <begin position="375"/>
        <end position="389"/>
    </location>
</feature>
<feature type="region of interest" description="Disordered" evidence="9">
    <location>
        <begin position="352"/>
        <end position="517"/>
    </location>
</feature>
<comment type="caution">
    <text evidence="11">The sequence shown here is derived from an EMBL/GenBank/DDBJ whole genome shotgun (WGS) entry which is preliminary data.</text>
</comment>
<evidence type="ECO:0000256" key="2">
    <source>
        <dbReference type="ARBA" id="ARBA00022454"/>
    </source>
</evidence>
<dbReference type="GO" id="GO:0070187">
    <property type="term" value="C:shelterin complex"/>
    <property type="evidence" value="ECO:0007669"/>
    <property type="project" value="TreeGrafter"/>
</dbReference>
<comment type="function">
    <text evidence="8">Involved in the regulation of telomere length, clustering and has a specific role in telomere position effect (TPE).</text>
</comment>
<sequence>MASHITYEGVSGAEGGGNIFGGMKFWVSRWVPLRDWVIQNIQNNSGIVVPLEKDADMLIADHARKDAPLGSYSWKYITESVKAGIVQVEDKYLIGPPPGQPRPVLAGSRARKSRTPFTELDDAILAKHVLQQGIDTAGNRMYQDLEAKYPHHTYQKSTADEVASEQNGDGTEKDSTPYHDAPTGEEQEQERIEDSEAESEGGQEAKGAENVREDVEEEIVEEEAEEAGEEEEEEESAGEGAEDDTGVDRSLSSFTERDQFYSDLQDYCEANDRELEKQCVIRDKRIDLWDLFQAVSTQSLPLEEVDWRRVAQYVGFDRSQSKEIIATLLQTSYHRHLAGFVEAMLSFQDALDEDSEQDEDTVVSTGDAAAEPTTPRASQRTDGTPSRNGSGKEKARKRLSDGQSPTPEDVSKRRRTIGATIPVTPEGRERAGRRLSAPASAPGQLGSIVDNDQTQAEGSRHRTPIRDRQRRWSPEEPADNTPSQQLRSESDSVASPQHVDKETPTRNHNQARSSGYHFNDRELETIMEEGPSASTPTKPHSKKRSLPSSFQQPQTQSPHERRQVQEQEQQQQEENTQEEQSPEEQQPDEEENWKTREFHKWTKHYREAGYSDEIISEAMLRTSWVPGVLMERVLTSLEKGEDIPKDVQGIWTYRDDEKLQYISRFVDLEPAAEDSSELQRRKAKAKRMLDQLLHKHTRSGVELRTEIHQEIAKKEGKMMRR</sequence>
<dbReference type="InterPro" id="IPR021661">
    <property type="entry name" value="Rap1_C"/>
</dbReference>
<comment type="subunit">
    <text evidence="8">Homodimer.</text>
</comment>
<dbReference type="AlphaFoldDB" id="A0A6V8QMK7"/>
<protein>
    <recommendedName>
        <fullName evidence="8">DNA-binding protein RAP1</fullName>
    </recommendedName>
</protein>
<evidence type="ECO:0000313" key="12">
    <source>
        <dbReference type="Proteomes" id="UP000517252"/>
    </source>
</evidence>
<dbReference type="InterPro" id="IPR009057">
    <property type="entry name" value="Homeodomain-like_sf"/>
</dbReference>
<dbReference type="InterPro" id="IPR015010">
    <property type="entry name" value="TERF2IP_Myb"/>
</dbReference>
<feature type="region of interest" description="Disordered" evidence="9">
    <location>
        <begin position="156"/>
        <end position="254"/>
    </location>
</feature>
<feature type="compositionally biased region" description="Acidic residues" evidence="9">
    <location>
        <begin position="575"/>
        <end position="591"/>
    </location>
</feature>
<evidence type="ECO:0000256" key="9">
    <source>
        <dbReference type="SAM" id="MobiDB-lite"/>
    </source>
</evidence>
<comment type="similarity">
    <text evidence="1 8">Belongs to the RAP1 family.</text>
</comment>
<dbReference type="InterPro" id="IPR036431">
    <property type="entry name" value="ARID_dom_sf"/>
</dbReference>
<dbReference type="GO" id="GO:0010833">
    <property type="term" value="P:telomere maintenance via telomere lengthening"/>
    <property type="evidence" value="ECO:0007669"/>
    <property type="project" value="UniProtKB-UniRule"/>
</dbReference>
<evidence type="ECO:0000259" key="10">
    <source>
        <dbReference type="PROSITE" id="PS51011"/>
    </source>
</evidence>
<dbReference type="PROSITE" id="PS51011">
    <property type="entry name" value="ARID"/>
    <property type="match status" value="1"/>
</dbReference>
<dbReference type="PANTHER" id="PTHR16466">
    <property type="entry name" value="TELOMERE REPEAT-BINDING FACTOR 2-INTERACTING PROTEIN 1"/>
    <property type="match status" value="1"/>
</dbReference>
<dbReference type="Pfam" id="PF08914">
    <property type="entry name" value="Myb_Rap1"/>
    <property type="match status" value="1"/>
</dbReference>
<keyword evidence="6" id="KW-0804">Transcription</keyword>
<evidence type="ECO:0000256" key="4">
    <source>
        <dbReference type="ARBA" id="ARBA00023015"/>
    </source>
</evidence>
<reference evidence="11 12" key="1">
    <citation type="submission" date="2020-07" db="EMBL/GenBank/DDBJ databases">
        <title>Trichoderma asperellum IC-1 whole genome shotgun sequence.</title>
        <authorList>
            <person name="Kanamasa S."/>
            <person name="Takahashi H."/>
        </authorList>
    </citation>
    <scope>NUCLEOTIDE SEQUENCE [LARGE SCALE GENOMIC DNA]</scope>
    <source>
        <strain evidence="11 12">IC-1</strain>
    </source>
</reference>
<feature type="compositionally biased region" description="Acidic residues" evidence="9">
    <location>
        <begin position="352"/>
        <end position="361"/>
    </location>
</feature>
<dbReference type="GO" id="GO:0042162">
    <property type="term" value="F:telomeric DNA binding"/>
    <property type="evidence" value="ECO:0007669"/>
    <property type="project" value="TreeGrafter"/>
</dbReference>
<dbReference type="CDD" id="cd11655">
    <property type="entry name" value="rap1_myb-like"/>
    <property type="match status" value="1"/>
</dbReference>